<dbReference type="OrthoDB" id="660555at2759"/>
<dbReference type="STRING" id="1380566.A0A179FP04"/>
<evidence type="ECO:0000313" key="8">
    <source>
        <dbReference type="Proteomes" id="UP000078397"/>
    </source>
</evidence>
<evidence type="ECO:0000256" key="1">
    <source>
        <dbReference type="ARBA" id="ARBA00022553"/>
    </source>
</evidence>
<dbReference type="Proteomes" id="UP000078397">
    <property type="component" value="Unassembled WGS sequence"/>
</dbReference>
<accession>A0A179FP04</accession>
<feature type="region of interest" description="Disordered" evidence="3">
    <location>
        <begin position="694"/>
        <end position="727"/>
    </location>
</feature>
<dbReference type="SUPFAM" id="SSF48065">
    <property type="entry name" value="DBL homology domain (DH-domain)"/>
    <property type="match status" value="1"/>
</dbReference>
<evidence type="ECO:0000259" key="4">
    <source>
        <dbReference type="PROSITE" id="PS50003"/>
    </source>
</evidence>
<feature type="compositionally biased region" description="Polar residues" evidence="3">
    <location>
        <begin position="1272"/>
        <end position="1285"/>
    </location>
</feature>
<dbReference type="InterPro" id="IPR035899">
    <property type="entry name" value="DBL_dom_sf"/>
</dbReference>
<dbReference type="CDD" id="cd00160">
    <property type="entry name" value="RhoGEF"/>
    <property type="match status" value="1"/>
</dbReference>
<dbReference type="EMBL" id="LSBJ02000004">
    <property type="protein sequence ID" value="OAQ67087.1"/>
    <property type="molecule type" value="Genomic_DNA"/>
</dbReference>
<proteinExistence type="predicted"/>
<evidence type="ECO:0000259" key="6">
    <source>
        <dbReference type="PROSITE" id="PS50219"/>
    </source>
</evidence>
<feature type="compositionally biased region" description="Low complexity" evidence="3">
    <location>
        <begin position="424"/>
        <end position="449"/>
    </location>
</feature>
<dbReference type="Gene3D" id="2.30.29.30">
    <property type="entry name" value="Pleckstrin-homology domain (PH domain)/Phosphotyrosine-binding domain (PTB)"/>
    <property type="match status" value="1"/>
</dbReference>
<dbReference type="InterPro" id="IPR001849">
    <property type="entry name" value="PH_domain"/>
</dbReference>
<reference evidence="7 8" key="1">
    <citation type="journal article" date="2016" name="PLoS Pathog.">
        <title>Biosynthesis of antibiotic leucinostatins in bio-control fungus Purpureocillium lilacinum and their inhibition on phytophthora revealed by genome mining.</title>
        <authorList>
            <person name="Wang G."/>
            <person name="Liu Z."/>
            <person name="Lin R."/>
            <person name="Li E."/>
            <person name="Mao Z."/>
            <person name="Ling J."/>
            <person name="Yang Y."/>
            <person name="Yin W.B."/>
            <person name="Xie B."/>
        </authorList>
    </citation>
    <scope>NUCLEOTIDE SEQUENCE [LARGE SCALE GENOMIC DNA]</scope>
    <source>
        <strain evidence="7">170</strain>
    </source>
</reference>
<evidence type="ECO:0000313" key="7">
    <source>
        <dbReference type="EMBL" id="OAQ67087.1"/>
    </source>
</evidence>
<dbReference type="KEGG" id="pchm:VFPPC_08539"/>
<dbReference type="Pfam" id="PF15405">
    <property type="entry name" value="PH_5"/>
    <property type="match status" value="1"/>
</dbReference>
<feature type="region of interest" description="Disordered" evidence="3">
    <location>
        <begin position="1249"/>
        <end position="1285"/>
    </location>
</feature>
<dbReference type="RefSeq" id="XP_018144174.1">
    <property type="nucleotide sequence ID" value="XM_018287228.1"/>
</dbReference>
<dbReference type="PROSITE" id="PS50010">
    <property type="entry name" value="DH_2"/>
    <property type="match status" value="1"/>
</dbReference>
<dbReference type="Gene3D" id="1.20.900.10">
    <property type="entry name" value="Dbl homology (DH) domain"/>
    <property type="match status" value="1"/>
</dbReference>
<dbReference type="InterPro" id="IPR001180">
    <property type="entry name" value="CNH_dom"/>
</dbReference>
<dbReference type="InterPro" id="IPR011993">
    <property type="entry name" value="PH-like_dom_sf"/>
</dbReference>
<dbReference type="GeneID" id="28851222"/>
<feature type="domain" description="DH" evidence="5">
    <location>
        <begin position="938"/>
        <end position="1130"/>
    </location>
</feature>
<dbReference type="SUPFAM" id="SSF50729">
    <property type="entry name" value="PH domain-like"/>
    <property type="match status" value="1"/>
</dbReference>
<feature type="compositionally biased region" description="Basic and acidic residues" evidence="3">
    <location>
        <begin position="1"/>
        <end position="10"/>
    </location>
</feature>
<dbReference type="InterPro" id="IPR052233">
    <property type="entry name" value="Rho-type_GEFs"/>
</dbReference>
<dbReference type="SMART" id="SM00036">
    <property type="entry name" value="CNH"/>
    <property type="match status" value="1"/>
</dbReference>
<dbReference type="PROSITE" id="PS50219">
    <property type="entry name" value="CNH"/>
    <property type="match status" value="1"/>
</dbReference>
<dbReference type="InterPro" id="IPR057283">
    <property type="entry name" value="RGF3_WH"/>
</dbReference>
<feature type="compositionally biased region" description="Low complexity" evidence="3">
    <location>
        <begin position="217"/>
        <end position="300"/>
    </location>
</feature>
<feature type="compositionally biased region" description="Polar residues" evidence="3">
    <location>
        <begin position="327"/>
        <end position="344"/>
    </location>
</feature>
<feature type="compositionally biased region" description="Low complexity" evidence="3">
    <location>
        <begin position="495"/>
        <end position="507"/>
    </location>
</feature>
<feature type="compositionally biased region" description="Basic and acidic residues" evidence="3">
    <location>
        <begin position="369"/>
        <end position="378"/>
    </location>
</feature>
<gene>
    <name evidence="7" type="ORF">VFPPC_08539</name>
</gene>
<dbReference type="Pfam" id="PF00621">
    <property type="entry name" value="RhoGEF"/>
    <property type="match status" value="1"/>
</dbReference>
<feature type="domain" description="CNH" evidence="6">
    <location>
        <begin position="1395"/>
        <end position="1703"/>
    </location>
</feature>
<feature type="region of interest" description="Disordered" evidence="3">
    <location>
        <begin position="1"/>
        <end position="142"/>
    </location>
</feature>
<evidence type="ECO:0000256" key="3">
    <source>
        <dbReference type="SAM" id="MobiDB-lite"/>
    </source>
</evidence>
<comment type="caution">
    <text evidence="7">The sequence shown here is derived from an EMBL/GenBank/DDBJ whole genome shotgun (WGS) entry which is preliminary data.</text>
</comment>
<name>A0A179FP04_METCM</name>
<dbReference type="SMART" id="SM00233">
    <property type="entry name" value="PH"/>
    <property type="match status" value="1"/>
</dbReference>
<dbReference type="GO" id="GO:0005085">
    <property type="term" value="F:guanyl-nucleotide exchange factor activity"/>
    <property type="evidence" value="ECO:0007669"/>
    <property type="project" value="UniProtKB-KW"/>
</dbReference>
<dbReference type="InterPro" id="IPR041675">
    <property type="entry name" value="PH_5"/>
</dbReference>
<feature type="compositionally biased region" description="Polar residues" evidence="3">
    <location>
        <begin position="95"/>
        <end position="110"/>
    </location>
</feature>
<feature type="compositionally biased region" description="Polar residues" evidence="3">
    <location>
        <begin position="616"/>
        <end position="625"/>
    </location>
</feature>
<keyword evidence="1" id="KW-0597">Phosphoprotein</keyword>
<keyword evidence="8" id="KW-1185">Reference proteome</keyword>
<dbReference type="PANTHER" id="PTHR46572">
    <property type="entry name" value="RHO1 GDP-GTP EXCHANGE PROTEIN 1-RELATED"/>
    <property type="match status" value="1"/>
</dbReference>
<evidence type="ECO:0000259" key="5">
    <source>
        <dbReference type="PROSITE" id="PS50010"/>
    </source>
</evidence>
<dbReference type="InterPro" id="IPR000219">
    <property type="entry name" value="DH_dom"/>
</dbReference>
<sequence>MSFRGDEQRRYGSVPPVQYAVSGNHQDQHQHQHQHGAGAAGVGRRPSFNTGDEAAYYNQSHDRNASFDQSVRGGEDELFLTSPVGGGNPPIGRYASTSSAMSGYQHQYQDPTPPTPSQSAYNPQNFVPSSNTGFQRSQSTTLPYHSASRFSTSSAGSYNAPSPSATNYTPQAYNPAAYAATNTAPQRQATYHGHGYAGHDQGYAAGVGTAGAQSYGHSPTPTHTSTFSQPMRSPSLSSSFQQSFPTSPSSFAGSTSTNQTTTTYDPSHYTSSTQYSSYSTNGVAPYPTTAAQPQAPYPTASSHIPVGPNYSSSHDHLSYYNRHRSDSQTSPGTSPYMQPQSSPGLQRHPTNAPLPSRPMEDVPEEATPWDEHGRPLPHDDDDDERITQETIMQDIEAELGGAGYRSQHRPSPIAGQVSEEQAQRLRAYSSASARSPGSRSSPGRTPSQPRFDDDDDDPEGTAGVLAMQQAELDDQRFGGGPFMYSGPGPAPAAPVPAAVAAPPATTQPNPPPFPSEDQNHSSDSDFGGMDLGMLSGGYAGTLAYGADIGTLPGSSSMQDGPRPLPTPGYYNSLRENYDNAAAFNNAEMDYGGTGGLQAPEAHRLSFDEGREERVSIHSQQSGTESPTKDDYQDLFYHPGLTNRPLPALPPGPGSDSSSMLSVHNSVRSQHQQSHSVNADARYYQADGPENFYQQGGQQTLHPERSISLGGHSHTPQIQTPARSRTDAAEERKKVNRHHQITHQGPTFEYDSTPAAAAGAFDSITLPSGRKKKFVPSKLTAGDFNRCTQPWALSGIEGWIRALGEGEPDLREKTIEEAVTNLFVFKIPTMNVADAEALSSQTVANMLESQVLLPDEEWVKFGDGHISGVLWQLTGLGCYAPKLHDVEISGRCYSHHCTRTLKKVDLEVFSEDVQGADAWHVFYHLTKEDVDSKPKKEVERQNILHEIVTGEENYIKQLDIFRTLYRDDLRTRNPPIIHPDKRDKFLAAVFGMLDTVVRINKDHLLAQLKYRQQEQGPWIVGFSDLFREWVRKAKSVYTEYAIGYPRAAYMVRKEAARNLIFKRFLEDKQKHKLSAKQDWTHFLITPVQRLQRYILLLQSVEHKMIGDSEEKANLQKAIQEIQTVTHECDSKVAETNKRVQMMELDRMLVLRPGFQSVLNLDHLGRVLIMQGELQRMGSKGMRWVDSHALLFDHYLILAKVVVPKDGKGERKYDVSREPIPMPLLFLESMNDEPVMKQKGLTAPLGRTTAAPAGAQLNKVPSNGTGRPGLEHTPTGSSGTSLAPTTSNDTEGKILYPFKVKHLGHEVYTLYASSARDRLDWCNSIIEAKTRHAKALYAQNAEPFRLRVLADAAFHYDAGSMYARASGVPVKGTPLDRAIQDLEKVLGSAQGVAAVCRAQVNCATGFSAFGKSVIAIGTDYGVYITDPSNPRGWMRTVQIARVTQIAVLEEFSICLVIADKSLICYPLDVIAPVSEFAAPVNDNTRRAPQRLAKDVTYFATARMKDRMLVFYKRKEGLHTSFKVLEPIFHKATEKKSRLFGSRKTGGGSTDTFRDYDEFYLPTECFSLSIFQTYIAVSTSKGVEMLTLDKKQPMSIPDLKAPAIANIAGRIRDQRPLGMFRLNENEFIVTYEDCAVYVDKHGDVSRTLIMEYTGKQKKARGATMYGQYLLLFNEDYVEVRNAENGRLRQIIAGRDVRVIDFGIRGPTGGNAAQSQQAYGPNGQSHLAGDTSKASVKIAMCHPELPGRQIVLEMLLNDGHSEG</sequence>
<feature type="compositionally biased region" description="Polar residues" evidence="3">
    <location>
        <begin position="117"/>
        <end position="142"/>
    </location>
</feature>
<dbReference type="PANTHER" id="PTHR46572:SF1">
    <property type="entry name" value="RHO1 GUANINE NUCLEOTIDE EXCHANGE FACTOR TUS1"/>
    <property type="match status" value="1"/>
</dbReference>
<protein>
    <submittedName>
        <fullName evidence="7">CNH domain-containing protein</fullName>
    </submittedName>
</protein>
<organism evidence="7 8">
    <name type="scientific">Pochonia chlamydosporia 170</name>
    <dbReference type="NCBI Taxonomy" id="1380566"/>
    <lineage>
        <taxon>Eukaryota</taxon>
        <taxon>Fungi</taxon>
        <taxon>Dikarya</taxon>
        <taxon>Ascomycota</taxon>
        <taxon>Pezizomycotina</taxon>
        <taxon>Sordariomycetes</taxon>
        <taxon>Hypocreomycetidae</taxon>
        <taxon>Hypocreales</taxon>
        <taxon>Clavicipitaceae</taxon>
        <taxon>Pochonia</taxon>
    </lineage>
</organism>
<dbReference type="Pfam" id="PF00780">
    <property type="entry name" value="CNH"/>
    <property type="match status" value="1"/>
</dbReference>
<feature type="compositionally biased region" description="Polar residues" evidence="3">
    <location>
        <begin position="713"/>
        <end position="722"/>
    </location>
</feature>
<feature type="compositionally biased region" description="Basic and acidic residues" evidence="3">
    <location>
        <begin position="606"/>
        <end position="615"/>
    </location>
</feature>
<keyword evidence="2" id="KW-0344">Guanine-nucleotide releasing factor</keyword>
<feature type="region of interest" description="Disordered" evidence="3">
    <location>
        <begin position="208"/>
        <end position="528"/>
    </location>
</feature>
<feature type="domain" description="PH" evidence="4">
    <location>
        <begin position="1165"/>
        <end position="1328"/>
    </location>
</feature>
<evidence type="ECO:0000256" key="2">
    <source>
        <dbReference type="ARBA" id="ARBA00022658"/>
    </source>
</evidence>
<dbReference type="PROSITE" id="PS50003">
    <property type="entry name" value="PH_DOMAIN"/>
    <property type="match status" value="1"/>
</dbReference>
<feature type="region of interest" description="Disordered" evidence="3">
    <location>
        <begin position="606"/>
        <end position="660"/>
    </location>
</feature>
<dbReference type="SMART" id="SM00325">
    <property type="entry name" value="RhoGEF"/>
    <property type="match status" value="1"/>
</dbReference>
<dbReference type="Pfam" id="PF23582">
    <property type="entry name" value="WHD_RGF3"/>
    <property type="match status" value="1"/>
</dbReference>